<protein>
    <submittedName>
        <fullName evidence="2">Uncharacterized protein</fullName>
    </submittedName>
</protein>
<dbReference type="SUPFAM" id="SSF48452">
    <property type="entry name" value="TPR-like"/>
    <property type="match status" value="1"/>
</dbReference>
<feature type="compositionally biased region" description="Basic and acidic residues" evidence="1">
    <location>
        <begin position="573"/>
        <end position="597"/>
    </location>
</feature>
<organism evidence="2 3">
    <name type="scientific">Bifidobacterium commune</name>
    <dbReference type="NCBI Taxonomy" id="1505727"/>
    <lineage>
        <taxon>Bacteria</taxon>
        <taxon>Bacillati</taxon>
        <taxon>Actinomycetota</taxon>
        <taxon>Actinomycetes</taxon>
        <taxon>Bifidobacteriales</taxon>
        <taxon>Bifidobacteriaceae</taxon>
        <taxon>Bifidobacterium</taxon>
    </lineage>
</organism>
<feature type="region of interest" description="Disordered" evidence="1">
    <location>
        <begin position="573"/>
        <end position="698"/>
    </location>
</feature>
<feature type="region of interest" description="Disordered" evidence="1">
    <location>
        <begin position="14"/>
        <end position="37"/>
    </location>
</feature>
<dbReference type="InterPro" id="IPR011990">
    <property type="entry name" value="TPR-like_helical_dom_sf"/>
</dbReference>
<dbReference type="STRING" id="1505727.GA0061077_0346"/>
<evidence type="ECO:0000256" key="1">
    <source>
        <dbReference type="SAM" id="MobiDB-lite"/>
    </source>
</evidence>
<accession>A0A1C4H148</accession>
<reference evidence="3" key="1">
    <citation type="submission" date="2016-08" db="EMBL/GenBank/DDBJ databases">
        <authorList>
            <person name="Varghese N."/>
            <person name="Submissions Spin"/>
        </authorList>
    </citation>
    <scope>NUCLEOTIDE SEQUENCE [LARGE SCALE GENOMIC DNA]</scope>
    <source>
        <strain evidence="3">R-52791</strain>
    </source>
</reference>
<keyword evidence="3" id="KW-1185">Reference proteome</keyword>
<dbReference type="Proteomes" id="UP000242610">
    <property type="component" value="Unassembled WGS sequence"/>
</dbReference>
<gene>
    <name evidence="2" type="ORF">GA0061077_0346</name>
</gene>
<name>A0A1C4H148_9BIFI</name>
<feature type="region of interest" description="Disordered" evidence="1">
    <location>
        <begin position="135"/>
        <end position="163"/>
    </location>
</feature>
<evidence type="ECO:0000313" key="3">
    <source>
        <dbReference type="Proteomes" id="UP000242610"/>
    </source>
</evidence>
<dbReference type="AlphaFoldDB" id="A0A1C4H148"/>
<evidence type="ECO:0000313" key="2">
    <source>
        <dbReference type="EMBL" id="SCC78619.1"/>
    </source>
</evidence>
<proteinExistence type="predicted"/>
<dbReference type="Gene3D" id="1.25.40.10">
    <property type="entry name" value="Tetratricopeptide repeat domain"/>
    <property type="match status" value="1"/>
</dbReference>
<feature type="compositionally biased region" description="Polar residues" evidence="1">
    <location>
        <begin position="141"/>
        <end position="163"/>
    </location>
</feature>
<sequence>MRQVHRLARGVNAMAGNAVRRPRQPSSSPSHNSEDDSTMQDISVHAVYLGPAVKRHIFKDFPGVPKDLLLGWAQLPQFGGHFFSIGVFLKRQEFCQIALADGKGRVFLGHSLQMDTHELDPVLIFGKEGDSSLHDDARMSGRSSDTLGDSLGDTSYSNRGATSTGQGVTVLQGGIVGRDMFGRMTWLASWLEHDKRYTLEQMRYNLPESLRLNLEYRDAVAIAFFASYMLPQMEGSLIGFGAGNIFRRLNREAPLGAIRRSVRDSLEARAHGMRVSGLEDYFADLMRESGALKPSTGLEAVHGAEPLHLYTSSYSGAYFFTWDDSLDLVSALEALNIEGNLNRFAAVSAWLEQNSHIGASPIEDTVTRAQAARIDHALLENPALLALKPSADQVLDLHEPSSMSLSRLLDAAARTSNEIALKAPLSNIATQHAAKAYGAQMTGCGEWVYRQAVSILLRRLRLPYRFDTEFRSNLSEGNVAVSFTTAGHTMMPTSRYDVPSHTWVSLSDEERTRMSERYNLRVGIMIAALCFGVDEHVSNVSVRIDSMGLEEAVEQQDSAISKLMAQALGTFERMHSGDMRKGGSKADPKDGDIHGDPSRPAPMGSAQDGGSFGAPPAQAFPSSGNHESSGSEDDMHRQQYSESQDDIWHGHNDDTDAGNRDQETSGFGCDAKDEDIPFASDEDNSGSAQTQSENDDTVGDAQIEAEFTDLMAGVDFDSIALSVPQGDQQEKDSVGNDEDEQVNPLALLHSGPTMHNMVSVTFTRERFLDYIRSEGLSHPEQIYTDFGASLNIDGTGSLDVYPQFTLRDKRFSPLGSQEEPELSDATLRGEASKILGADNIVGLSVQRADLLQRAVSDFHRIAESDSLPSVAKAQRAMALVEENGDPELNKLAPSVSRALIDGVDTPNLDFTLSQDLDAQRVKARDLLFSGQVEQAITTLEDAVERVDELYADGSSTPRYFNSYAERVVYNRLFATSDERTVLIPDNLFYAHMELADLLAQLQGAKAALPHLNAMVAYAPTYPLSHMRLAVQLAREEDWNSARAACLNALRVSLDRDDAAYAYYRLAYAEWMCGDFDVAVASYIMSEHISPSKIASLDEELQELLARAQSQCILVPTSFRSAQKVLTLHELPVWPHTEVAEIVHEAARVCVDTAMFVPARTLSIAAARMDDSAGDGIDMAQGLFLRSLNV</sequence>
<dbReference type="EMBL" id="FMBL01000001">
    <property type="protein sequence ID" value="SCC78619.1"/>
    <property type="molecule type" value="Genomic_DNA"/>
</dbReference>
<dbReference type="RefSeq" id="WP_375773973.1">
    <property type="nucleotide sequence ID" value="NZ_FMBL01000001.1"/>
</dbReference>
<feature type="compositionally biased region" description="Basic and acidic residues" evidence="1">
    <location>
        <begin position="646"/>
        <end position="663"/>
    </location>
</feature>